<keyword evidence="5 16" id="KW-0328">Glycosyltransferase</keyword>
<dbReference type="OMA" id="IRHFGVK"/>
<proteinExistence type="inferred from homology"/>
<feature type="domain" description="Glutamine amidotransferase type-2" evidence="20">
    <location>
        <begin position="25"/>
        <end position="275"/>
    </location>
</feature>
<dbReference type="PANTHER" id="PTHR11907">
    <property type="entry name" value="AMIDOPHOSPHORIBOSYLTRANSFERASE"/>
    <property type="match status" value="1"/>
</dbReference>
<evidence type="ECO:0000313" key="22">
    <source>
        <dbReference type="Proteomes" id="UP000245119"/>
    </source>
</evidence>
<evidence type="ECO:0000256" key="8">
    <source>
        <dbReference type="ARBA" id="ARBA00022755"/>
    </source>
</evidence>
<dbReference type="EMBL" id="PZQS01000003">
    <property type="protein sequence ID" value="PVD34500.1"/>
    <property type="molecule type" value="Genomic_DNA"/>
</dbReference>
<evidence type="ECO:0000256" key="5">
    <source>
        <dbReference type="ARBA" id="ARBA00022676"/>
    </source>
</evidence>
<feature type="binding site" evidence="19">
    <location>
        <position position="499"/>
    </location>
    <ligand>
        <name>[4Fe-4S] cluster</name>
        <dbReference type="ChEBI" id="CHEBI:49883"/>
    </ligand>
</feature>
<dbReference type="GO" id="GO:0046872">
    <property type="term" value="F:metal ion binding"/>
    <property type="evidence" value="ECO:0007669"/>
    <property type="project" value="UniProtKB-KW"/>
</dbReference>
<dbReference type="Gene3D" id="3.60.20.10">
    <property type="entry name" value="Glutamine Phosphoribosylpyrophosphate, subunit 1, domain 1"/>
    <property type="match status" value="1"/>
</dbReference>
<feature type="binding site" evidence="18">
    <location>
        <position position="341"/>
    </location>
    <ligand>
        <name>Mg(2+)</name>
        <dbReference type="ChEBI" id="CHEBI:18420"/>
    </ligand>
</feature>
<dbReference type="InterPro" id="IPR029055">
    <property type="entry name" value="Ntn_hydrolases_N"/>
</dbReference>
<keyword evidence="4" id="KW-0004">4Fe-4S</keyword>
<evidence type="ECO:0000256" key="6">
    <source>
        <dbReference type="ARBA" id="ARBA00022679"/>
    </source>
</evidence>
<evidence type="ECO:0000256" key="10">
    <source>
        <dbReference type="ARBA" id="ARBA00022962"/>
    </source>
</evidence>
<keyword evidence="12 19" id="KW-0411">Iron-sulfur</keyword>
<keyword evidence="9 18" id="KW-0460">Magnesium</keyword>
<evidence type="ECO:0000313" key="21">
    <source>
        <dbReference type="EMBL" id="PVD34500.1"/>
    </source>
</evidence>
<feature type="binding site" evidence="19">
    <location>
        <position position="440"/>
    </location>
    <ligand>
        <name>[4Fe-4S] cluster</name>
        <dbReference type="ChEBI" id="CHEBI:49883"/>
    </ligand>
</feature>
<feature type="binding site" evidence="18">
    <location>
        <position position="403"/>
    </location>
    <ligand>
        <name>Mg(2+)</name>
        <dbReference type="ChEBI" id="CHEBI:18420"/>
    </ligand>
</feature>
<evidence type="ECO:0000256" key="16">
    <source>
        <dbReference type="PIRNR" id="PIRNR000485"/>
    </source>
</evidence>
<keyword evidence="22" id="KW-1185">Reference proteome</keyword>
<dbReference type="CDD" id="cd00715">
    <property type="entry name" value="GPATase_N"/>
    <property type="match status" value="1"/>
</dbReference>
<dbReference type="HAMAP" id="MF_01931">
    <property type="entry name" value="PurF"/>
    <property type="match status" value="1"/>
</dbReference>
<keyword evidence="6 16" id="KW-0808">Transferase</keyword>
<evidence type="ECO:0000256" key="19">
    <source>
        <dbReference type="PIRSR" id="PIRSR000485-3"/>
    </source>
</evidence>
<dbReference type="Proteomes" id="UP000245119">
    <property type="component" value="Linkage Group LG3"/>
</dbReference>
<evidence type="ECO:0000256" key="1">
    <source>
        <dbReference type="ARBA" id="ARBA00005209"/>
    </source>
</evidence>
<dbReference type="InterPro" id="IPR000836">
    <property type="entry name" value="PRTase_dom"/>
</dbReference>
<comment type="similarity">
    <text evidence="2 16">In the C-terminal section; belongs to the purine/pyrimidine phosphoribosyltransferase family.</text>
</comment>
<dbReference type="UniPathway" id="UPA00074">
    <property type="reaction ID" value="UER00124"/>
</dbReference>
<feature type="active site" description="Nucleophile" evidence="17">
    <location>
        <position position="25"/>
    </location>
</feature>
<keyword evidence="11 19" id="KW-0408">Iron</keyword>
<dbReference type="InterPro" id="IPR029057">
    <property type="entry name" value="PRTase-like"/>
</dbReference>
<evidence type="ECO:0000259" key="20">
    <source>
        <dbReference type="PROSITE" id="PS51278"/>
    </source>
</evidence>
<dbReference type="InterPro" id="IPR005854">
    <property type="entry name" value="PurF"/>
</dbReference>
<keyword evidence="10" id="KW-0315">Glutamine amidotransferase</keyword>
<dbReference type="EC" id="2.4.2.14" evidence="3 16"/>
<dbReference type="Pfam" id="PF00156">
    <property type="entry name" value="Pribosyltran"/>
    <property type="match status" value="1"/>
</dbReference>
<feature type="binding site" evidence="18">
    <location>
        <position position="404"/>
    </location>
    <ligand>
        <name>Mg(2+)</name>
        <dbReference type="ChEBI" id="CHEBI:18420"/>
    </ligand>
</feature>
<comment type="cofactor">
    <cofactor evidence="18">
        <name>Mg(2+)</name>
        <dbReference type="ChEBI" id="CHEBI:18420"/>
    </cofactor>
    <text evidence="18">Binds 1 Mg(2+) ion per subunit.</text>
</comment>
<comment type="catalytic activity">
    <reaction evidence="15">
        <text>5-phospho-beta-D-ribosylamine + L-glutamate + diphosphate = 5-phospho-alpha-D-ribose 1-diphosphate + L-glutamine + H2O</text>
        <dbReference type="Rhea" id="RHEA:14905"/>
        <dbReference type="ChEBI" id="CHEBI:15377"/>
        <dbReference type="ChEBI" id="CHEBI:29985"/>
        <dbReference type="ChEBI" id="CHEBI:33019"/>
        <dbReference type="ChEBI" id="CHEBI:58017"/>
        <dbReference type="ChEBI" id="CHEBI:58359"/>
        <dbReference type="ChEBI" id="CHEBI:58681"/>
        <dbReference type="EC" id="2.4.2.14"/>
    </reaction>
    <physiologicalReaction direction="right-to-left" evidence="15">
        <dbReference type="Rhea" id="RHEA:14907"/>
    </physiologicalReaction>
</comment>
<organism evidence="21 22">
    <name type="scientific">Pomacea canaliculata</name>
    <name type="common">Golden apple snail</name>
    <dbReference type="NCBI Taxonomy" id="400727"/>
    <lineage>
        <taxon>Eukaryota</taxon>
        <taxon>Metazoa</taxon>
        <taxon>Spiralia</taxon>
        <taxon>Lophotrochozoa</taxon>
        <taxon>Mollusca</taxon>
        <taxon>Gastropoda</taxon>
        <taxon>Caenogastropoda</taxon>
        <taxon>Architaenioglossa</taxon>
        <taxon>Ampullarioidea</taxon>
        <taxon>Ampullariidae</taxon>
        <taxon>Pomacea</taxon>
    </lineage>
</organism>
<dbReference type="GO" id="GO:0009113">
    <property type="term" value="P:purine nucleobase biosynthetic process"/>
    <property type="evidence" value="ECO:0007669"/>
    <property type="project" value="InterPro"/>
</dbReference>
<keyword evidence="8 16" id="KW-0658">Purine biosynthesis</keyword>
<evidence type="ECO:0000256" key="11">
    <source>
        <dbReference type="ARBA" id="ARBA00023004"/>
    </source>
</evidence>
<feature type="binding site" evidence="19">
    <location>
        <position position="496"/>
    </location>
    <ligand>
        <name>[4Fe-4S] cluster</name>
        <dbReference type="ChEBI" id="CHEBI:49883"/>
    </ligand>
</feature>
<dbReference type="GO" id="GO:0004044">
    <property type="term" value="F:amidophosphoribosyltransferase activity"/>
    <property type="evidence" value="ECO:0007669"/>
    <property type="project" value="UniProtKB-EC"/>
</dbReference>
<dbReference type="PROSITE" id="PS51278">
    <property type="entry name" value="GATASE_TYPE_2"/>
    <property type="match status" value="1"/>
</dbReference>
<evidence type="ECO:0000256" key="2">
    <source>
        <dbReference type="ARBA" id="ARBA00010138"/>
    </source>
</evidence>
<evidence type="ECO:0000256" key="17">
    <source>
        <dbReference type="PIRSR" id="PIRSR000485-1"/>
    </source>
</evidence>
<sequence>MSRGEPSHAGQERASDAEYGLREACGVFGCVATDSWPTDLDVAHIVHLGLIGLQHRGQESAGIVTSTGDNRQRFSSKKYMGLVNSFTEEDLKKLRGNLGIGHTRYSTQGDSDLVNVQPFVVETLHGLIAVAHNGELVNAAKLKTKLLLHGVGLSTGSDSELVTQLLTHQPDCGEPNGANWIGRIQKMMSEAPLSYSLLILIVDRIYAIRDPFGNRPLVLGKVLPTTIPLSGGKSLKNGGDNDGWVVSSESCSLHAVGAVYYREVLPGEIVEISREGIKSKCIVPRPEAKLPAFCIFEYVYFARPDSIMEGQMVHSVRQRCGRRLALECPVDVDLVSCVPESACPAAMEYASTLGLPYREVLCKNRYVGRTFIQPSMRLRQLGVAKKFGPLTDNFRNKRIVLVDDSIVRGNTMAAIVRLLKNFGAKEVHIRVASPPLRYPCYMGINIPTREELIANNMSIAEIAEFIGAESVAYLSIEGLVEAVQEGIEKKEEHGHCTACLSGQYPVNPDW</sequence>
<protein>
    <recommendedName>
        <fullName evidence="13 16">Amidophosphoribosyltransferase</fullName>
        <shortName evidence="16">ATase</shortName>
        <ecNumber evidence="3 16">2.4.2.14</ecNumber>
    </recommendedName>
    <alternativeName>
        <fullName evidence="14 16">Glutamine phosphoribosylpyrophosphate amidotransferase</fullName>
    </alternativeName>
</protein>
<dbReference type="FunFam" id="3.60.20.10:FF:000047">
    <property type="entry name" value="Amidophosphoribosyltransferase"/>
    <property type="match status" value="1"/>
</dbReference>
<evidence type="ECO:0000256" key="15">
    <source>
        <dbReference type="ARBA" id="ARBA00048545"/>
    </source>
</evidence>
<reference evidence="21 22" key="1">
    <citation type="submission" date="2018-04" db="EMBL/GenBank/DDBJ databases">
        <title>The genome of golden apple snail Pomacea canaliculata provides insight into stress tolerance and invasive adaptation.</title>
        <authorList>
            <person name="Liu C."/>
            <person name="Liu B."/>
            <person name="Ren Y."/>
            <person name="Zhang Y."/>
            <person name="Wang H."/>
            <person name="Li S."/>
            <person name="Jiang F."/>
            <person name="Yin L."/>
            <person name="Zhang G."/>
            <person name="Qian W."/>
            <person name="Fan W."/>
        </authorList>
    </citation>
    <scope>NUCLEOTIDE SEQUENCE [LARGE SCALE GENOMIC DNA]</scope>
    <source>
        <strain evidence="21">SZHN2017</strain>
        <tissue evidence="21">Muscle</tissue>
    </source>
</reference>
<evidence type="ECO:0000256" key="4">
    <source>
        <dbReference type="ARBA" id="ARBA00022485"/>
    </source>
</evidence>
<dbReference type="STRING" id="400727.A0A2T7PM49"/>
<dbReference type="NCBIfam" id="TIGR01134">
    <property type="entry name" value="purF"/>
    <property type="match status" value="1"/>
</dbReference>
<gene>
    <name evidence="21" type="ORF">C0Q70_05775</name>
</gene>
<comment type="caution">
    <text evidence="21">The sequence shown here is derived from an EMBL/GenBank/DDBJ whole genome shotgun (WGS) entry which is preliminary data.</text>
</comment>
<evidence type="ECO:0000256" key="14">
    <source>
        <dbReference type="ARBA" id="ARBA00033776"/>
    </source>
</evidence>
<dbReference type="GO" id="GO:0051539">
    <property type="term" value="F:4 iron, 4 sulfur cluster binding"/>
    <property type="evidence" value="ECO:0007669"/>
    <property type="project" value="UniProtKB-KW"/>
</dbReference>
<dbReference type="PIRSF" id="PIRSF000485">
    <property type="entry name" value="Amd_phspho_trans"/>
    <property type="match status" value="1"/>
</dbReference>
<feature type="binding site" evidence="19">
    <location>
        <position position="294"/>
    </location>
    <ligand>
        <name>[4Fe-4S] cluster</name>
        <dbReference type="ChEBI" id="CHEBI:49883"/>
    </ligand>
</feature>
<evidence type="ECO:0000256" key="7">
    <source>
        <dbReference type="ARBA" id="ARBA00022723"/>
    </source>
</evidence>
<dbReference type="SUPFAM" id="SSF53271">
    <property type="entry name" value="PRTase-like"/>
    <property type="match status" value="1"/>
</dbReference>
<dbReference type="Gene3D" id="3.40.50.2020">
    <property type="match status" value="1"/>
</dbReference>
<dbReference type="SUPFAM" id="SSF56235">
    <property type="entry name" value="N-terminal nucleophile aminohydrolases (Ntn hydrolases)"/>
    <property type="match status" value="1"/>
</dbReference>
<dbReference type="Pfam" id="PF13522">
    <property type="entry name" value="GATase_6"/>
    <property type="match status" value="1"/>
</dbReference>
<dbReference type="AlphaFoldDB" id="A0A2T7PM49"/>
<dbReference type="InterPro" id="IPR035584">
    <property type="entry name" value="PurF_N"/>
</dbReference>
<evidence type="ECO:0000256" key="13">
    <source>
        <dbReference type="ARBA" id="ARBA00033770"/>
    </source>
</evidence>
<dbReference type="CDD" id="cd06223">
    <property type="entry name" value="PRTases_typeI"/>
    <property type="match status" value="1"/>
</dbReference>
<dbReference type="InterPro" id="IPR017932">
    <property type="entry name" value="GATase_2_dom"/>
</dbReference>
<evidence type="ECO:0000256" key="18">
    <source>
        <dbReference type="PIRSR" id="PIRSR000485-2"/>
    </source>
</evidence>
<dbReference type="GO" id="GO:0006189">
    <property type="term" value="P:'de novo' IMP biosynthetic process"/>
    <property type="evidence" value="ECO:0007669"/>
    <property type="project" value="UniProtKB-UniPathway"/>
</dbReference>
<keyword evidence="7 18" id="KW-0479">Metal-binding</keyword>
<evidence type="ECO:0000256" key="9">
    <source>
        <dbReference type="ARBA" id="ARBA00022842"/>
    </source>
</evidence>
<name>A0A2T7PM49_POMCA</name>
<evidence type="ECO:0000256" key="12">
    <source>
        <dbReference type="ARBA" id="ARBA00023014"/>
    </source>
</evidence>
<comment type="cofactor">
    <cofactor evidence="19">
        <name>[4Fe-4S] cluster</name>
        <dbReference type="ChEBI" id="CHEBI:49883"/>
    </cofactor>
    <text evidence="19">Binds 1 [4Fe-4S] cluster per subunit.</text>
</comment>
<comment type="pathway">
    <text evidence="1 16">Purine metabolism; IMP biosynthesis via de novo pathway; N(1)-(5-phospho-D-ribosyl)glycinamide from 5-phospho-alpha-D-ribose 1-diphosphate: step 1/2.</text>
</comment>
<accession>A0A2T7PM49</accession>
<dbReference type="OrthoDB" id="191723at2759"/>
<evidence type="ECO:0000256" key="3">
    <source>
        <dbReference type="ARBA" id="ARBA00011941"/>
    </source>
</evidence>